<feature type="transmembrane region" description="Helical" evidence="1">
    <location>
        <begin position="37"/>
        <end position="54"/>
    </location>
</feature>
<accession>A0A1H8UPG7</accession>
<feature type="transmembrane region" description="Helical" evidence="1">
    <location>
        <begin position="7"/>
        <end position="25"/>
    </location>
</feature>
<dbReference type="OrthoDB" id="2428465at2"/>
<keyword evidence="1" id="KW-1133">Transmembrane helix</keyword>
<evidence type="ECO:0000313" key="2">
    <source>
        <dbReference type="EMBL" id="QWU13337.1"/>
    </source>
</evidence>
<keyword evidence="1" id="KW-0472">Membrane</keyword>
<dbReference type="AlphaFoldDB" id="A0A1H8UPG7"/>
<proteinExistence type="predicted"/>
<keyword evidence="5" id="KW-1185">Reference proteome</keyword>
<dbReference type="EMBL" id="FODH01000018">
    <property type="protein sequence ID" value="SEP05102.1"/>
    <property type="molecule type" value="Genomic_DNA"/>
</dbReference>
<reference evidence="3 4" key="1">
    <citation type="submission" date="2016-10" db="EMBL/GenBank/DDBJ databases">
        <authorList>
            <person name="de Groot N.N."/>
        </authorList>
    </citation>
    <scope>NUCLEOTIDE SEQUENCE [LARGE SCALE GENOMIC DNA]</scope>
    <source>
        <strain evidence="3 4">CGMCC 1.10238</strain>
    </source>
</reference>
<dbReference type="Proteomes" id="UP000683429">
    <property type="component" value="Chromosome"/>
</dbReference>
<feature type="transmembrane region" description="Helical" evidence="1">
    <location>
        <begin position="66"/>
        <end position="85"/>
    </location>
</feature>
<evidence type="ECO:0000313" key="4">
    <source>
        <dbReference type="Proteomes" id="UP000198809"/>
    </source>
</evidence>
<sequence>MRIAIKTIGVLFSLTAVALAIQVLINKGDLGSETQMKMSWMMLALCGSLFFNGLSEYLKNKNRRGVYSTGIALVFLVVVLIIRFLG</sequence>
<reference evidence="2 5" key="2">
    <citation type="submission" date="2021-06" db="EMBL/GenBank/DDBJ databases">
        <title>Whole genome sequence of Paenibacillus sophorae DSM23020 for comparative genomics.</title>
        <authorList>
            <person name="Kim M.-J."/>
            <person name="Lee G."/>
            <person name="Shin J.-H."/>
        </authorList>
    </citation>
    <scope>NUCLEOTIDE SEQUENCE [LARGE SCALE GENOMIC DNA]</scope>
    <source>
        <strain evidence="2 5">DSM 23020</strain>
    </source>
</reference>
<evidence type="ECO:0000313" key="5">
    <source>
        <dbReference type="Proteomes" id="UP000683429"/>
    </source>
</evidence>
<name>A0A1H8UPG7_9BACL</name>
<dbReference type="STRING" id="1333845.SAMN04487895_11886"/>
<dbReference type="EMBL" id="CP076607">
    <property type="protein sequence ID" value="QWU13337.1"/>
    <property type="molecule type" value="Genomic_DNA"/>
</dbReference>
<gene>
    <name evidence="2" type="ORF">KP014_15125</name>
    <name evidence="3" type="ORF">SAMN04487895_11886</name>
</gene>
<evidence type="ECO:0000256" key="1">
    <source>
        <dbReference type="SAM" id="Phobius"/>
    </source>
</evidence>
<evidence type="ECO:0000313" key="3">
    <source>
        <dbReference type="EMBL" id="SEP05102.1"/>
    </source>
</evidence>
<dbReference type="RefSeq" id="WP_036590930.1">
    <property type="nucleotide sequence ID" value="NZ_CP076607.1"/>
</dbReference>
<evidence type="ECO:0008006" key="6">
    <source>
        <dbReference type="Google" id="ProtNLM"/>
    </source>
</evidence>
<organism evidence="3 4">
    <name type="scientific">Paenibacillus sophorae</name>
    <dbReference type="NCBI Taxonomy" id="1333845"/>
    <lineage>
        <taxon>Bacteria</taxon>
        <taxon>Bacillati</taxon>
        <taxon>Bacillota</taxon>
        <taxon>Bacilli</taxon>
        <taxon>Bacillales</taxon>
        <taxon>Paenibacillaceae</taxon>
        <taxon>Paenibacillus</taxon>
    </lineage>
</organism>
<dbReference type="Proteomes" id="UP000198809">
    <property type="component" value="Unassembled WGS sequence"/>
</dbReference>
<protein>
    <recommendedName>
        <fullName evidence="6">DUF3953 domain-containing protein</fullName>
    </recommendedName>
</protein>
<keyword evidence="1" id="KW-0812">Transmembrane</keyword>